<evidence type="ECO:0000256" key="1">
    <source>
        <dbReference type="ARBA" id="ARBA00010603"/>
    </source>
</evidence>
<feature type="region of interest" description="Disordered" evidence="5">
    <location>
        <begin position="131"/>
        <end position="152"/>
    </location>
</feature>
<organism evidence="6 7">
    <name type="scientific">Caenorhabditis angaria</name>
    <dbReference type="NCBI Taxonomy" id="860376"/>
    <lineage>
        <taxon>Eukaryota</taxon>
        <taxon>Metazoa</taxon>
        <taxon>Ecdysozoa</taxon>
        <taxon>Nematoda</taxon>
        <taxon>Chromadorea</taxon>
        <taxon>Rhabditida</taxon>
        <taxon>Rhabditina</taxon>
        <taxon>Rhabditomorpha</taxon>
        <taxon>Rhabditoidea</taxon>
        <taxon>Rhabditidae</taxon>
        <taxon>Peloderinae</taxon>
        <taxon>Caenorhabditis</taxon>
    </lineage>
</organism>
<accession>A0A9P1IG75</accession>
<gene>
    <name evidence="6" type="ORF">CAMP_LOCUS6163</name>
</gene>
<keyword evidence="7" id="KW-1185">Reference proteome</keyword>
<sequence>MGGVITKDSNLKENAYLKKLSGVQTFDDNDPFWNKLLSFNLKFENDEEINLEPFLDEHLQNLMYNTQKTGNFSAFIRLFLRRSTELRESEQCENKIYLWQTSNALLILRYIAKFLTQRMTESEFVRIFSKDSGVQEDSDDSESSQGSSEAPEEELYQNTAEEFVSELISILNNLPVTENTLAIHVESVRCIITLLSSQIYNSSIVNTSIIFRFFIDGFCAKNAAALTKTLLSNYLSHNSGYSMVLAKGQESLVLGFASSVWSMVQMAAGLETTEESTEKPPITLGNLSVLLLLNLACHQPLNATNPFKETLALFQNAQEVSTLPTQITSFKIDFNGLYDRLCATANQESSMLLLYMLLHGNSGFRNYVLSRINLENLVVPVLRILHDGTRDKTNNSHVYLALIVCLILSEDEIFCKIIHETIIHNPSWLDVDFSVREISLGGLTALVFIRVIQKNALKTKDRYLHTNCLASLANMSSSFKNLAPIVCQKLISLLDILTKRHAKLVEQMKEVSKSEEGGGFSANLHDDITALEEGIRTLLEIINSTICGGLRHNSHLIYNILYHRQLFDQFSKHPMFQDLLINISAVIAHFSAKMIDVKQGDGIGMLEIIEKEANVWNTEKLAKFPELKFRYVEDENTVDFFVPYIWRISAKNSGINFDASRIKLFQEN</sequence>
<evidence type="ECO:0000256" key="2">
    <source>
        <dbReference type="ARBA" id="ARBA00015736"/>
    </source>
</evidence>
<dbReference type="GO" id="GO:0005794">
    <property type="term" value="C:Golgi apparatus"/>
    <property type="evidence" value="ECO:0007669"/>
    <property type="project" value="TreeGrafter"/>
</dbReference>
<dbReference type="InterPro" id="IPR019142">
    <property type="entry name" value="Dymeclin"/>
</dbReference>
<reference evidence="6" key="1">
    <citation type="submission" date="2022-11" db="EMBL/GenBank/DDBJ databases">
        <authorList>
            <person name="Kikuchi T."/>
        </authorList>
    </citation>
    <scope>NUCLEOTIDE SEQUENCE</scope>
    <source>
        <strain evidence="6">PS1010</strain>
    </source>
</reference>
<evidence type="ECO:0000313" key="7">
    <source>
        <dbReference type="Proteomes" id="UP001152747"/>
    </source>
</evidence>
<keyword evidence="3" id="KW-0519">Myristate</keyword>
<dbReference type="PANTHER" id="PTHR12895">
    <property type="entry name" value="DYMECLIN"/>
    <property type="match status" value="1"/>
</dbReference>
<name>A0A9P1IG75_9PELO</name>
<proteinExistence type="inferred from homology"/>
<dbReference type="GO" id="GO:0007030">
    <property type="term" value="P:Golgi organization"/>
    <property type="evidence" value="ECO:0007669"/>
    <property type="project" value="TreeGrafter"/>
</dbReference>
<comment type="similarity">
    <text evidence="1">Belongs to the dymeclin family.</text>
</comment>
<dbReference type="AlphaFoldDB" id="A0A9P1IG75"/>
<dbReference type="Proteomes" id="UP001152747">
    <property type="component" value="Unassembled WGS sequence"/>
</dbReference>
<dbReference type="PANTHER" id="PTHR12895:SF9">
    <property type="entry name" value="DYMECLIN"/>
    <property type="match status" value="1"/>
</dbReference>
<keyword evidence="4" id="KW-0449">Lipoprotein</keyword>
<comment type="caution">
    <text evidence="6">The sequence shown here is derived from an EMBL/GenBank/DDBJ whole genome shotgun (WGS) entry which is preliminary data.</text>
</comment>
<dbReference type="OrthoDB" id="10253409at2759"/>
<evidence type="ECO:0000313" key="6">
    <source>
        <dbReference type="EMBL" id="CAI5443526.1"/>
    </source>
</evidence>
<evidence type="ECO:0000256" key="5">
    <source>
        <dbReference type="SAM" id="MobiDB-lite"/>
    </source>
</evidence>
<evidence type="ECO:0000256" key="3">
    <source>
        <dbReference type="ARBA" id="ARBA00022707"/>
    </source>
</evidence>
<dbReference type="EMBL" id="CANHGI010000002">
    <property type="protein sequence ID" value="CAI5443526.1"/>
    <property type="molecule type" value="Genomic_DNA"/>
</dbReference>
<evidence type="ECO:0000256" key="4">
    <source>
        <dbReference type="ARBA" id="ARBA00023288"/>
    </source>
</evidence>
<protein>
    <recommendedName>
        <fullName evidence="2">Dymeclin</fullName>
    </recommendedName>
</protein>
<dbReference type="Pfam" id="PF09742">
    <property type="entry name" value="Dymeclin"/>
    <property type="match status" value="1"/>
</dbReference>